<evidence type="ECO:0000256" key="1">
    <source>
        <dbReference type="ARBA" id="ARBA00022722"/>
    </source>
</evidence>
<dbReference type="OrthoDB" id="6508376at2759"/>
<proteinExistence type="predicted"/>
<evidence type="ECO:0000256" key="4">
    <source>
        <dbReference type="ARBA" id="ARBA00022839"/>
    </source>
</evidence>
<dbReference type="InterPro" id="IPR011335">
    <property type="entry name" value="Restrct_endonuc-II-like"/>
</dbReference>
<dbReference type="SUPFAM" id="SSF52980">
    <property type="entry name" value="Restriction endonuclease-like"/>
    <property type="match status" value="1"/>
</dbReference>
<keyword evidence="2" id="KW-0255">Endonuclease</keyword>
<evidence type="ECO:0000313" key="5">
    <source>
        <dbReference type="EMBL" id="KAH9384442.1"/>
    </source>
</evidence>
<dbReference type="VEuPathDB" id="VectorBase:HLOH_046780"/>
<keyword evidence="1" id="KW-0540">Nuclease</keyword>
<comment type="caution">
    <text evidence="5">The sequence shown here is derived from an EMBL/GenBank/DDBJ whole genome shotgun (WGS) entry which is preliminary data.</text>
</comment>
<dbReference type="GO" id="GO:0004519">
    <property type="term" value="F:endonuclease activity"/>
    <property type="evidence" value="ECO:0007669"/>
    <property type="project" value="UniProtKB-KW"/>
</dbReference>
<dbReference type="InterPro" id="IPR034720">
    <property type="entry name" value="Viral_alk_exo"/>
</dbReference>
<keyword evidence="4" id="KW-0269">Exonuclease</keyword>
<evidence type="ECO:0000256" key="2">
    <source>
        <dbReference type="ARBA" id="ARBA00022759"/>
    </source>
</evidence>
<dbReference type="GO" id="GO:0006281">
    <property type="term" value="P:DNA repair"/>
    <property type="evidence" value="ECO:0007669"/>
    <property type="project" value="UniProtKB-ARBA"/>
</dbReference>
<dbReference type="EMBL" id="JABSTR010002413">
    <property type="protein sequence ID" value="KAH9384442.1"/>
    <property type="molecule type" value="Genomic_DNA"/>
</dbReference>
<dbReference type="Pfam" id="PF01771">
    <property type="entry name" value="Viral_alk_exo"/>
    <property type="match status" value="1"/>
</dbReference>
<dbReference type="PANTHER" id="PTHR47526">
    <property type="entry name" value="ATP-DEPENDENT DNA HELICASE"/>
    <property type="match status" value="1"/>
</dbReference>
<reference evidence="5 6" key="1">
    <citation type="journal article" date="2020" name="Cell">
        <title>Large-Scale Comparative Analyses of Tick Genomes Elucidate Their Genetic Diversity and Vector Capacities.</title>
        <authorList>
            <consortium name="Tick Genome and Microbiome Consortium (TIGMIC)"/>
            <person name="Jia N."/>
            <person name="Wang J."/>
            <person name="Shi W."/>
            <person name="Du L."/>
            <person name="Sun Y."/>
            <person name="Zhan W."/>
            <person name="Jiang J.F."/>
            <person name="Wang Q."/>
            <person name="Zhang B."/>
            <person name="Ji P."/>
            <person name="Bell-Sakyi L."/>
            <person name="Cui X.M."/>
            <person name="Yuan T.T."/>
            <person name="Jiang B.G."/>
            <person name="Yang W.F."/>
            <person name="Lam T.T."/>
            <person name="Chang Q.C."/>
            <person name="Ding S.J."/>
            <person name="Wang X.J."/>
            <person name="Zhu J.G."/>
            <person name="Ruan X.D."/>
            <person name="Zhao L."/>
            <person name="Wei J.T."/>
            <person name="Ye R.Z."/>
            <person name="Que T.C."/>
            <person name="Du C.H."/>
            <person name="Zhou Y.H."/>
            <person name="Cheng J.X."/>
            <person name="Dai P.F."/>
            <person name="Guo W.B."/>
            <person name="Han X.H."/>
            <person name="Huang E.J."/>
            <person name="Li L.F."/>
            <person name="Wei W."/>
            <person name="Gao Y.C."/>
            <person name="Liu J.Z."/>
            <person name="Shao H.Z."/>
            <person name="Wang X."/>
            <person name="Wang C.C."/>
            <person name="Yang T.C."/>
            <person name="Huo Q.B."/>
            <person name="Li W."/>
            <person name="Chen H.Y."/>
            <person name="Chen S.E."/>
            <person name="Zhou L.G."/>
            <person name="Ni X.B."/>
            <person name="Tian J.H."/>
            <person name="Sheng Y."/>
            <person name="Liu T."/>
            <person name="Pan Y.S."/>
            <person name="Xia L.Y."/>
            <person name="Li J."/>
            <person name="Zhao F."/>
            <person name="Cao W.C."/>
        </authorList>
    </citation>
    <scope>NUCLEOTIDE SEQUENCE [LARGE SCALE GENOMIC DNA]</scope>
    <source>
        <strain evidence="5">HaeL-2018</strain>
    </source>
</reference>
<evidence type="ECO:0000256" key="3">
    <source>
        <dbReference type="ARBA" id="ARBA00022801"/>
    </source>
</evidence>
<dbReference type="GO" id="GO:0004527">
    <property type="term" value="F:exonuclease activity"/>
    <property type="evidence" value="ECO:0007669"/>
    <property type="project" value="UniProtKB-KW"/>
</dbReference>
<protein>
    <recommendedName>
        <fullName evidence="7">YqaJ viral recombinase domain-containing protein</fullName>
    </recommendedName>
</protein>
<keyword evidence="3" id="KW-0378">Hydrolase</keyword>
<organism evidence="5 6">
    <name type="scientific">Haemaphysalis longicornis</name>
    <name type="common">Bush tick</name>
    <dbReference type="NCBI Taxonomy" id="44386"/>
    <lineage>
        <taxon>Eukaryota</taxon>
        <taxon>Metazoa</taxon>
        <taxon>Ecdysozoa</taxon>
        <taxon>Arthropoda</taxon>
        <taxon>Chelicerata</taxon>
        <taxon>Arachnida</taxon>
        <taxon>Acari</taxon>
        <taxon>Parasitiformes</taxon>
        <taxon>Ixodida</taxon>
        <taxon>Ixodoidea</taxon>
        <taxon>Ixodidae</taxon>
        <taxon>Haemaphysalinae</taxon>
        <taxon>Haemaphysalis</taxon>
    </lineage>
</organism>
<evidence type="ECO:0008006" key="7">
    <source>
        <dbReference type="Google" id="ProtNLM"/>
    </source>
</evidence>
<evidence type="ECO:0000313" key="6">
    <source>
        <dbReference type="Proteomes" id="UP000821853"/>
    </source>
</evidence>
<gene>
    <name evidence="5" type="ORF">HPB48_026449</name>
</gene>
<dbReference type="PANTHER" id="PTHR47526:SF3">
    <property type="entry name" value="PHD-TYPE DOMAIN-CONTAINING PROTEIN"/>
    <property type="match status" value="1"/>
</dbReference>
<sequence>MSYNLDRLELLDYEQGEHLWPAITYASVTNYFLHKPCHDGEATKAYKSADAYQYVKSGKVHNLRTAKPRPGLCILNGYVGPSQKSGPVYECWVLATEEGEIQDARCTCMAGFIERVFESFQVDLVESKDFSYTRHKCDPAPTVPRKRKVEEIRALPDTAGFLKRVQEVAPNARVFTLSTCGPQANKPASPEAVDATPTQDTPDWLDVSLGAPLTSFTATYLAKKGIQNENVSELSELVMEKVRITDQESRAIEVATRDQAGSPLWFLHRKGRVTASLFKDVCRSKRVRCTTLINKIFTHRQLNVPAIQYGIDNEGVAKERLLAFLQGHHNNARIEPCGLMINPKYPLLGCSPDGVFRCDCHEPVLVEIKCLYSLRECNPQELMAEGERLKGFCLAATGGLKESHAYYYQVQAQLHLNIFNITKCYFYVHVDQGGRMLVIEKDDDFMQDNSTNVQMFLRDIVMPRIILGNTV</sequence>
<dbReference type="CDD" id="cd22343">
    <property type="entry name" value="PDDEXK_lambda_exonuclease-like"/>
    <property type="match status" value="1"/>
</dbReference>
<keyword evidence="6" id="KW-1185">Reference proteome</keyword>
<dbReference type="Gene3D" id="3.90.320.10">
    <property type="match status" value="1"/>
</dbReference>
<dbReference type="InterPro" id="IPR011604">
    <property type="entry name" value="PDDEXK-like_dom_sf"/>
</dbReference>
<dbReference type="Proteomes" id="UP000821853">
    <property type="component" value="Unassembled WGS sequence"/>
</dbReference>
<dbReference type="AlphaFoldDB" id="A0A9J6HBG2"/>
<accession>A0A9J6HBG2</accession>
<name>A0A9J6HBG2_HAELO</name>
<dbReference type="OMA" id="FRKFARD"/>